<comment type="subunit">
    <text evidence="8">Homodimer.</text>
</comment>
<evidence type="ECO:0000256" key="5">
    <source>
        <dbReference type="ARBA" id="ARBA00023125"/>
    </source>
</evidence>
<evidence type="ECO:0000256" key="3">
    <source>
        <dbReference type="ARBA" id="ARBA00022833"/>
    </source>
</evidence>
<keyword evidence="5 8" id="KW-0238">DNA-binding</keyword>
<protein>
    <recommendedName>
        <fullName evidence="8">Ferric uptake regulation protein</fullName>
    </recommendedName>
</protein>
<evidence type="ECO:0000256" key="6">
    <source>
        <dbReference type="ARBA" id="ARBA00023163"/>
    </source>
</evidence>
<evidence type="ECO:0000256" key="4">
    <source>
        <dbReference type="ARBA" id="ARBA00023015"/>
    </source>
</evidence>
<evidence type="ECO:0000313" key="10">
    <source>
        <dbReference type="Proteomes" id="UP000260351"/>
    </source>
</evidence>
<dbReference type="CDD" id="cd07153">
    <property type="entry name" value="Fur_like"/>
    <property type="match status" value="1"/>
</dbReference>
<dbReference type="GO" id="GO:0008270">
    <property type="term" value="F:zinc ion binding"/>
    <property type="evidence" value="ECO:0007669"/>
    <property type="project" value="TreeGrafter"/>
</dbReference>
<dbReference type="Proteomes" id="UP000260351">
    <property type="component" value="Unassembled WGS sequence"/>
</dbReference>
<dbReference type="GO" id="GO:0003700">
    <property type="term" value="F:DNA-binding transcription factor activity"/>
    <property type="evidence" value="ECO:0007669"/>
    <property type="project" value="UniProtKB-UniRule"/>
</dbReference>
<evidence type="ECO:0000256" key="2">
    <source>
        <dbReference type="ARBA" id="ARBA00022491"/>
    </source>
</evidence>
<dbReference type="Pfam" id="PF01475">
    <property type="entry name" value="FUR"/>
    <property type="match status" value="1"/>
</dbReference>
<dbReference type="EMBL" id="QUZK01000003">
    <property type="protein sequence ID" value="RFF32866.1"/>
    <property type="molecule type" value="Genomic_DNA"/>
</dbReference>
<keyword evidence="8" id="KW-0408">Iron</keyword>
<dbReference type="InterPro" id="IPR002481">
    <property type="entry name" value="FUR"/>
</dbReference>
<dbReference type="GO" id="GO:0045892">
    <property type="term" value="P:negative regulation of DNA-templated transcription"/>
    <property type="evidence" value="ECO:0007669"/>
    <property type="project" value="TreeGrafter"/>
</dbReference>
<dbReference type="RefSeq" id="WP_116649180.1">
    <property type="nucleotide sequence ID" value="NZ_QUZK01000003.1"/>
</dbReference>
<dbReference type="SUPFAM" id="SSF46785">
    <property type="entry name" value="Winged helix' DNA-binding domain"/>
    <property type="match status" value="1"/>
</dbReference>
<comment type="similarity">
    <text evidence="1 8">Belongs to the Fur family.</text>
</comment>
<evidence type="ECO:0000256" key="8">
    <source>
        <dbReference type="RuleBase" id="RU364037"/>
    </source>
</evidence>
<keyword evidence="6 8" id="KW-0804">Transcription</keyword>
<feature type="binding site" evidence="7">
    <location>
        <position position="99"/>
    </location>
    <ligand>
        <name>Zn(2+)</name>
        <dbReference type="ChEBI" id="CHEBI:29105"/>
    </ligand>
</feature>
<feature type="binding site" evidence="7">
    <location>
        <position position="142"/>
    </location>
    <ligand>
        <name>Zn(2+)</name>
        <dbReference type="ChEBI" id="CHEBI:29105"/>
    </ligand>
</feature>
<sequence>MDSSQVIREVEQRCRQRGLRLTPTRRRVLELVLSADGPVKAYDLLDQLKAEQPNAAPPTVYRALEFLLENHFIHRLESLNAFVSCFHPAESHQGQFLICDECQAVIEIHEPGLTRNLSEAAEHEGFHPDRQVLEIYGLCSACYEARRS</sequence>
<keyword evidence="3 7" id="KW-0862">Zinc</keyword>
<dbReference type="GO" id="GO:1900376">
    <property type="term" value="P:regulation of secondary metabolite biosynthetic process"/>
    <property type="evidence" value="ECO:0007669"/>
    <property type="project" value="TreeGrafter"/>
</dbReference>
<dbReference type="InterPro" id="IPR036390">
    <property type="entry name" value="WH_DNA-bd_sf"/>
</dbReference>
<keyword evidence="8" id="KW-0963">Cytoplasm</keyword>
<reference evidence="9 10" key="1">
    <citation type="submission" date="2018-08" db="EMBL/GenBank/DDBJ databases">
        <title>Wenzhouxiangella salilacus sp. nov., a novel bacterium isolated from a saline lake in Xinjiang Province, China.</title>
        <authorList>
            <person name="Han S."/>
        </authorList>
    </citation>
    <scope>NUCLEOTIDE SEQUENCE [LARGE SCALE GENOMIC DNA]</scope>
    <source>
        <strain evidence="9 10">XDB06</strain>
    </source>
</reference>
<comment type="subcellular location">
    <subcellularLocation>
        <location evidence="8">Cytoplasm</location>
    </subcellularLocation>
</comment>
<evidence type="ECO:0000256" key="1">
    <source>
        <dbReference type="ARBA" id="ARBA00007957"/>
    </source>
</evidence>
<keyword evidence="7 8" id="KW-0479">Metal-binding</keyword>
<dbReference type="InterPro" id="IPR036388">
    <property type="entry name" value="WH-like_DNA-bd_sf"/>
</dbReference>
<dbReference type="AlphaFoldDB" id="A0A3E1KE22"/>
<name>A0A3E1KE22_9GAMM</name>
<evidence type="ECO:0000313" key="9">
    <source>
        <dbReference type="EMBL" id="RFF32866.1"/>
    </source>
</evidence>
<accession>A0A3E1KE22</accession>
<feature type="binding site" evidence="7">
    <location>
        <position position="102"/>
    </location>
    <ligand>
        <name>Zn(2+)</name>
        <dbReference type="ChEBI" id="CHEBI:29105"/>
    </ligand>
</feature>
<keyword evidence="2 8" id="KW-0678">Repressor</keyword>
<dbReference type="OrthoDB" id="9801127at2"/>
<dbReference type="PANTHER" id="PTHR33202:SF6">
    <property type="entry name" value="ZINC UPTAKE REGULATION PROTEIN"/>
    <property type="match status" value="1"/>
</dbReference>
<keyword evidence="10" id="KW-1185">Reference proteome</keyword>
<organism evidence="9 10">
    <name type="scientific">Wenzhouxiangella sediminis</name>
    <dbReference type="NCBI Taxonomy" id="1792836"/>
    <lineage>
        <taxon>Bacteria</taxon>
        <taxon>Pseudomonadati</taxon>
        <taxon>Pseudomonadota</taxon>
        <taxon>Gammaproteobacteria</taxon>
        <taxon>Chromatiales</taxon>
        <taxon>Wenzhouxiangellaceae</taxon>
        <taxon>Wenzhouxiangella</taxon>
    </lineage>
</organism>
<evidence type="ECO:0000256" key="7">
    <source>
        <dbReference type="PIRSR" id="PIRSR602481-1"/>
    </source>
</evidence>
<gene>
    <name evidence="8" type="primary">fur</name>
    <name evidence="9" type="ORF">DZC52_00595</name>
</gene>
<dbReference type="PANTHER" id="PTHR33202">
    <property type="entry name" value="ZINC UPTAKE REGULATION PROTEIN"/>
    <property type="match status" value="1"/>
</dbReference>
<dbReference type="InterPro" id="IPR043135">
    <property type="entry name" value="Fur_C"/>
</dbReference>
<dbReference type="GO" id="GO:0005829">
    <property type="term" value="C:cytosol"/>
    <property type="evidence" value="ECO:0007669"/>
    <property type="project" value="TreeGrafter"/>
</dbReference>
<comment type="cofactor">
    <cofactor evidence="7">
        <name>Zn(2+)</name>
        <dbReference type="ChEBI" id="CHEBI:29105"/>
    </cofactor>
    <text evidence="7">Binds 1 zinc ion per subunit.</text>
</comment>
<dbReference type="Gene3D" id="3.30.1490.190">
    <property type="match status" value="1"/>
</dbReference>
<comment type="caution">
    <text evidence="9">The sequence shown here is derived from an EMBL/GenBank/DDBJ whole genome shotgun (WGS) entry which is preliminary data.</text>
</comment>
<proteinExistence type="inferred from homology"/>
<dbReference type="FunFam" id="1.10.10.10:FF:000137">
    <property type="entry name" value="Zinc uptake transcriptional repressor"/>
    <property type="match status" value="1"/>
</dbReference>
<keyword evidence="4 8" id="KW-0805">Transcription regulation</keyword>
<feature type="binding site" evidence="7">
    <location>
        <position position="139"/>
    </location>
    <ligand>
        <name>Zn(2+)</name>
        <dbReference type="ChEBI" id="CHEBI:29105"/>
    </ligand>
</feature>
<dbReference type="GO" id="GO:0000976">
    <property type="term" value="F:transcription cis-regulatory region binding"/>
    <property type="evidence" value="ECO:0007669"/>
    <property type="project" value="TreeGrafter"/>
</dbReference>
<dbReference type="Gene3D" id="1.10.10.10">
    <property type="entry name" value="Winged helix-like DNA-binding domain superfamily/Winged helix DNA-binding domain"/>
    <property type="match status" value="1"/>
</dbReference>